<keyword evidence="1" id="KW-0812">Transmembrane</keyword>
<feature type="transmembrane region" description="Helical" evidence="1">
    <location>
        <begin position="51"/>
        <end position="71"/>
    </location>
</feature>
<dbReference type="Proteomes" id="UP000502196">
    <property type="component" value="Chromosome"/>
</dbReference>
<proteinExistence type="predicted"/>
<dbReference type="AlphaFoldDB" id="A0A6F9EHH2"/>
<keyword evidence="1" id="KW-0472">Membrane</keyword>
<keyword evidence="1" id="KW-1133">Transmembrane helix</keyword>
<evidence type="ECO:0000313" key="3">
    <source>
        <dbReference type="Proteomes" id="UP000502196"/>
    </source>
</evidence>
<organism evidence="2 3">
    <name type="scientific">Kyrpidia spormannii</name>
    <dbReference type="NCBI Taxonomy" id="2055160"/>
    <lineage>
        <taxon>Bacteria</taxon>
        <taxon>Bacillati</taxon>
        <taxon>Bacillota</taxon>
        <taxon>Bacilli</taxon>
        <taxon>Bacillales</taxon>
        <taxon>Alicyclobacillaceae</taxon>
        <taxon>Kyrpidia</taxon>
    </lineage>
</organism>
<feature type="transmembrane region" description="Helical" evidence="1">
    <location>
        <begin position="20"/>
        <end position="39"/>
    </location>
</feature>
<accession>A0A6F9EHH2</accession>
<reference evidence="2 3" key="1">
    <citation type="submission" date="2020-04" db="EMBL/GenBank/DDBJ databases">
        <authorList>
            <person name="Hogendoorn C."/>
        </authorList>
    </citation>
    <scope>NUCLEOTIDE SEQUENCE [LARGE SCALE GENOMIC DNA]</scope>
    <source>
        <strain evidence="2">COOX1</strain>
    </source>
</reference>
<dbReference type="EMBL" id="LR792683">
    <property type="protein sequence ID" value="CAB3395938.1"/>
    <property type="molecule type" value="Genomic_DNA"/>
</dbReference>
<evidence type="ECO:0000256" key="1">
    <source>
        <dbReference type="SAM" id="Phobius"/>
    </source>
</evidence>
<gene>
    <name evidence="2" type="ORF">COOX1_3184</name>
</gene>
<name>A0A6F9EHH2_9BACL</name>
<protein>
    <submittedName>
        <fullName evidence="2">Uncharacterized protein</fullName>
    </submittedName>
</protein>
<evidence type="ECO:0000313" key="2">
    <source>
        <dbReference type="EMBL" id="CAB3395938.1"/>
    </source>
</evidence>
<sequence>MIYYHVCMSHSDDEGKGSVLHATALYLFAGLVYIVFFIIHIVQKRTLEQHLVFAVFFIYVVCAVGILFFPFPYRHELIVGRQDEHVSYINVLP</sequence>